<evidence type="ECO:0000256" key="5">
    <source>
        <dbReference type="ARBA" id="ARBA00022970"/>
    </source>
</evidence>
<evidence type="ECO:0000313" key="10">
    <source>
        <dbReference type="EMBL" id="SDL64580.1"/>
    </source>
</evidence>
<dbReference type="PANTHER" id="PTHR11795">
    <property type="entry name" value="BRANCHED-CHAIN AMINO ACID TRANSPORT SYSTEM PERMEASE PROTEIN LIVH"/>
    <property type="match status" value="1"/>
</dbReference>
<dbReference type="STRING" id="144026.SAMN04488568_101181"/>
<dbReference type="GO" id="GO:0005886">
    <property type="term" value="C:plasma membrane"/>
    <property type="evidence" value="ECO:0007669"/>
    <property type="project" value="UniProtKB-SubCell"/>
</dbReference>
<dbReference type="InterPro" id="IPR052157">
    <property type="entry name" value="BCAA_transport_permease"/>
</dbReference>
<dbReference type="OrthoDB" id="9810089at2"/>
<keyword evidence="5" id="KW-0029">Amino-acid transport</keyword>
<evidence type="ECO:0000256" key="7">
    <source>
        <dbReference type="ARBA" id="ARBA00023136"/>
    </source>
</evidence>
<comment type="similarity">
    <text evidence="8">Belongs to the binding-protein-dependent transport system permease family. LivHM subfamily.</text>
</comment>
<feature type="transmembrane region" description="Helical" evidence="9">
    <location>
        <begin position="64"/>
        <end position="87"/>
    </location>
</feature>
<evidence type="ECO:0000256" key="6">
    <source>
        <dbReference type="ARBA" id="ARBA00022989"/>
    </source>
</evidence>
<dbReference type="CDD" id="cd06582">
    <property type="entry name" value="TM_PBP1_LivH_like"/>
    <property type="match status" value="1"/>
</dbReference>
<keyword evidence="4 9" id="KW-0812">Transmembrane</keyword>
<feature type="transmembrane region" description="Helical" evidence="9">
    <location>
        <begin position="270"/>
        <end position="292"/>
    </location>
</feature>
<accession>A0A1G9LRJ2</accession>
<keyword evidence="6 9" id="KW-1133">Transmembrane helix</keyword>
<keyword evidence="2" id="KW-0813">Transport</keyword>
<evidence type="ECO:0000256" key="1">
    <source>
        <dbReference type="ARBA" id="ARBA00004651"/>
    </source>
</evidence>
<dbReference type="GO" id="GO:0006865">
    <property type="term" value="P:amino acid transport"/>
    <property type="evidence" value="ECO:0007669"/>
    <property type="project" value="UniProtKB-KW"/>
</dbReference>
<feature type="transmembrane region" description="Helical" evidence="9">
    <location>
        <begin position="38"/>
        <end position="58"/>
    </location>
</feature>
<organism evidence="10 11">
    <name type="scientific">Maricaulis salignorans</name>
    <dbReference type="NCBI Taxonomy" id="144026"/>
    <lineage>
        <taxon>Bacteria</taxon>
        <taxon>Pseudomonadati</taxon>
        <taxon>Pseudomonadota</taxon>
        <taxon>Alphaproteobacteria</taxon>
        <taxon>Maricaulales</taxon>
        <taxon>Maricaulaceae</taxon>
        <taxon>Maricaulis</taxon>
    </lineage>
</organism>
<protein>
    <submittedName>
        <fullName evidence="10">Amino acid/amide ABC transporter membrane protein 1, HAAT family</fullName>
    </submittedName>
</protein>
<evidence type="ECO:0000256" key="9">
    <source>
        <dbReference type="SAM" id="Phobius"/>
    </source>
</evidence>
<dbReference type="Proteomes" id="UP000199759">
    <property type="component" value="Unassembled WGS sequence"/>
</dbReference>
<feature type="transmembrane region" description="Helical" evidence="9">
    <location>
        <begin position="140"/>
        <end position="162"/>
    </location>
</feature>
<evidence type="ECO:0000256" key="4">
    <source>
        <dbReference type="ARBA" id="ARBA00022692"/>
    </source>
</evidence>
<dbReference type="GO" id="GO:0022857">
    <property type="term" value="F:transmembrane transporter activity"/>
    <property type="evidence" value="ECO:0007669"/>
    <property type="project" value="InterPro"/>
</dbReference>
<reference evidence="10 11" key="1">
    <citation type="submission" date="2016-10" db="EMBL/GenBank/DDBJ databases">
        <authorList>
            <person name="de Groot N.N."/>
        </authorList>
    </citation>
    <scope>NUCLEOTIDE SEQUENCE [LARGE SCALE GENOMIC DNA]</scope>
    <source>
        <strain evidence="10 11">DSM 16077</strain>
    </source>
</reference>
<name>A0A1G9LRJ2_9PROT</name>
<feature type="transmembrane region" description="Helical" evidence="9">
    <location>
        <begin position="220"/>
        <end position="237"/>
    </location>
</feature>
<dbReference type="AlphaFoldDB" id="A0A1G9LRJ2"/>
<gene>
    <name evidence="10" type="ORF">SAMN04488568_101181</name>
</gene>
<keyword evidence="11" id="KW-1185">Reference proteome</keyword>
<dbReference type="Pfam" id="PF02653">
    <property type="entry name" value="BPD_transp_2"/>
    <property type="match status" value="1"/>
</dbReference>
<evidence type="ECO:0000313" key="11">
    <source>
        <dbReference type="Proteomes" id="UP000199759"/>
    </source>
</evidence>
<dbReference type="InterPro" id="IPR001851">
    <property type="entry name" value="ABC_transp_permease"/>
</dbReference>
<evidence type="ECO:0000256" key="8">
    <source>
        <dbReference type="ARBA" id="ARBA00037998"/>
    </source>
</evidence>
<dbReference type="PANTHER" id="PTHR11795:SF451">
    <property type="entry name" value="ABC TRANSPORTER PERMEASE PROTEIN"/>
    <property type="match status" value="1"/>
</dbReference>
<sequence length="297" mass="31472">MPAEFQVFLQQVVDGIANGSLYAAMAVAIVLAHRTTGVVNFALGEMALVCTFLAWQLAAWGAPLPVAIIAALVFAFVLGAGIERVLMRPLRNKPPLASAVVALGVFLVLNQVCALIWPGAQREFPALVPALNLEFAGVRIGSETLLLIAVLAGQAALLWWFFRHTRLGLRMRAASDNPESAVYIGIEPNRLFTLGWGLSAIFAAMAGILLAPSILLTTGMMFPILIYGLCAATLGGLNNPFGAIVGGILVGVTENLASTYLPFIGSDLRIAAPLILVFIALLFRPHGLFGTVQAERV</sequence>
<dbReference type="EMBL" id="FNHG01000001">
    <property type="protein sequence ID" value="SDL64580.1"/>
    <property type="molecule type" value="Genomic_DNA"/>
</dbReference>
<feature type="transmembrane region" description="Helical" evidence="9">
    <location>
        <begin position="244"/>
        <end position="264"/>
    </location>
</feature>
<feature type="transmembrane region" description="Helical" evidence="9">
    <location>
        <begin position="99"/>
        <end position="120"/>
    </location>
</feature>
<feature type="transmembrane region" description="Helical" evidence="9">
    <location>
        <begin position="12"/>
        <end position="31"/>
    </location>
</feature>
<dbReference type="RefSeq" id="WP_091765334.1">
    <property type="nucleotide sequence ID" value="NZ_FNHG01000001.1"/>
</dbReference>
<keyword evidence="7 9" id="KW-0472">Membrane</keyword>
<evidence type="ECO:0000256" key="3">
    <source>
        <dbReference type="ARBA" id="ARBA00022475"/>
    </source>
</evidence>
<keyword evidence="3" id="KW-1003">Cell membrane</keyword>
<evidence type="ECO:0000256" key="2">
    <source>
        <dbReference type="ARBA" id="ARBA00022448"/>
    </source>
</evidence>
<comment type="subcellular location">
    <subcellularLocation>
        <location evidence="1">Cell membrane</location>
        <topology evidence="1">Multi-pass membrane protein</topology>
    </subcellularLocation>
</comment>
<feature type="transmembrane region" description="Helical" evidence="9">
    <location>
        <begin position="191"/>
        <end position="214"/>
    </location>
</feature>
<proteinExistence type="inferred from homology"/>